<evidence type="ECO:0000313" key="2">
    <source>
        <dbReference type="EMBL" id="KAJ7337171.1"/>
    </source>
</evidence>
<gene>
    <name evidence="2" type="ORF">OS493_010025</name>
</gene>
<evidence type="ECO:0000313" key="3">
    <source>
        <dbReference type="Proteomes" id="UP001163046"/>
    </source>
</evidence>
<keyword evidence="1" id="KW-0472">Membrane</keyword>
<evidence type="ECO:0000256" key="1">
    <source>
        <dbReference type="SAM" id="Phobius"/>
    </source>
</evidence>
<accession>A0A9W9YHK1</accession>
<proteinExistence type="predicted"/>
<organism evidence="2 3">
    <name type="scientific">Desmophyllum pertusum</name>
    <dbReference type="NCBI Taxonomy" id="174260"/>
    <lineage>
        <taxon>Eukaryota</taxon>
        <taxon>Metazoa</taxon>
        <taxon>Cnidaria</taxon>
        <taxon>Anthozoa</taxon>
        <taxon>Hexacorallia</taxon>
        <taxon>Scleractinia</taxon>
        <taxon>Caryophylliina</taxon>
        <taxon>Caryophylliidae</taxon>
        <taxon>Desmophyllum</taxon>
    </lineage>
</organism>
<keyword evidence="1" id="KW-1133">Transmembrane helix</keyword>
<dbReference type="EMBL" id="MU827781">
    <property type="protein sequence ID" value="KAJ7337171.1"/>
    <property type="molecule type" value="Genomic_DNA"/>
</dbReference>
<dbReference type="AlphaFoldDB" id="A0A9W9YHK1"/>
<keyword evidence="1" id="KW-0812">Transmembrane</keyword>
<feature type="transmembrane region" description="Helical" evidence="1">
    <location>
        <begin position="20"/>
        <end position="37"/>
    </location>
</feature>
<keyword evidence="3" id="KW-1185">Reference proteome</keyword>
<dbReference type="Proteomes" id="UP001163046">
    <property type="component" value="Unassembled WGS sequence"/>
</dbReference>
<dbReference type="OrthoDB" id="5954371at2759"/>
<sequence>MVAAPLQSNDYLIYSHLKLAIVYIWLIASCVALLSLLNKTNEKEYRLIVTDAIGIPTMLFMFLIYLRIFYLVRRCIRRDLEDITGVSSKVWYMDKDSEGLQEVADWTRFSGCSIHC</sequence>
<feature type="transmembrane region" description="Helical" evidence="1">
    <location>
        <begin position="49"/>
        <end position="70"/>
    </location>
</feature>
<comment type="caution">
    <text evidence="2">The sequence shown here is derived from an EMBL/GenBank/DDBJ whole genome shotgun (WGS) entry which is preliminary data.</text>
</comment>
<protein>
    <submittedName>
        <fullName evidence="2">Uncharacterized protein</fullName>
    </submittedName>
</protein>
<name>A0A9W9YHK1_9CNID</name>
<reference evidence="2" key="1">
    <citation type="submission" date="2023-01" db="EMBL/GenBank/DDBJ databases">
        <title>Genome assembly of the deep-sea coral Lophelia pertusa.</title>
        <authorList>
            <person name="Herrera S."/>
            <person name="Cordes E."/>
        </authorList>
    </citation>
    <scope>NUCLEOTIDE SEQUENCE</scope>
    <source>
        <strain evidence="2">USNM1676648</strain>
        <tissue evidence="2">Polyp</tissue>
    </source>
</reference>